<evidence type="ECO:0008006" key="7">
    <source>
        <dbReference type="Google" id="ProtNLM"/>
    </source>
</evidence>
<feature type="transmembrane region" description="Helical" evidence="2">
    <location>
        <begin position="186"/>
        <end position="205"/>
    </location>
</feature>
<accession>A0A1M5CPT2</accession>
<keyword evidence="2" id="KW-0472">Membrane</keyword>
<dbReference type="GO" id="GO:0042834">
    <property type="term" value="F:peptidoglycan binding"/>
    <property type="evidence" value="ECO:0007669"/>
    <property type="project" value="InterPro"/>
</dbReference>
<gene>
    <name evidence="5" type="ORF">SAMN05444274_106213</name>
</gene>
<evidence type="ECO:0000256" key="2">
    <source>
        <dbReference type="SAM" id="Phobius"/>
    </source>
</evidence>
<name>A0A1M5CPT2_9BACT</name>
<dbReference type="AlphaFoldDB" id="A0A1M5CPT2"/>
<evidence type="ECO:0000259" key="4">
    <source>
        <dbReference type="Pfam" id="PF18175"/>
    </source>
</evidence>
<reference evidence="5 6" key="1">
    <citation type="submission" date="2016-11" db="EMBL/GenBank/DDBJ databases">
        <authorList>
            <person name="Jaros S."/>
            <person name="Januszkiewicz K."/>
            <person name="Wedrychowicz H."/>
        </authorList>
    </citation>
    <scope>NUCLEOTIDE SEQUENCE [LARGE SCALE GENOMIC DNA]</scope>
    <source>
        <strain evidence="5 6">DSM 26910</strain>
    </source>
</reference>
<feature type="domain" description="CCDC81-like prokaryotic HU" evidence="4">
    <location>
        <begin position="59"/>
        <end position="128"/>
    </location>
</feature>
<dbReference type="EMBL" id="FQUM01000006">
    <property type="protein sequence ID" value="SHF56721.1"/>
    <property type="molecule type" value="Genomic_DNA"/>
</dbReference>
<evidence type="ECO:0000313" key="5">
    <source>
        <dbReference type="EMBL" id="SHF56721.1"/>
    </source>
</evidence>
<protein>
    <recommendedName>
        <fullName evidence="7">Sporulation related domain-containing protein</fullName>
    </recommendedName>
</protein>
<dbReference type="Pfam" id="PF18175">
    <property type="entry name" value="HU-CCDC81_bac_2"/>
    <property type="match status" value="1"/>
</dbReference>
<evidence type="ECO:0000256" key="1">
    <source>
        <dbReference type="SAM" id="MobiDB-lite"/>
    </source>
</evidence>
<evidence type="ECO:0000313" key="6">
    <source>
        <dbReference type="Proteomes" id="UP000184164"/>
    </source>
</evidence>
<dbReference type="InterPro" id="IPR041268">
    <property type="entry name" value="HU-CCDC81_bac_2"/>
</dbReference>
<dbReference type="InterPro" id="IPR040495">
    <property type="entry name" value="HU-CCDC81_bac_1"/>
</dbReference>
<dbReference type="OrthoDB" id="653949at2"/>
<dbReference type="RefSeq" id="WP_073002481.1">
    <property type="nucleotide sequence ID" value="NZ_FQUM01000006.1"/>
</dbReference>
<keyword evidence="6" id="KW-1185">Reference proteome</keyword>
<feature type="compositionally biased region" description="Acidic residues" evidence="1">
    <location>
        <begin position="154"/>
        <end position="163"/>
    </location>
</feature>
<feature type="region of interest" description="Disordered" evidence="1">
    <location>
        <begin position="134"/>
        <end position="164"/>
    </location>
</feature>
<dbReference type="Proteomes" id="UP000184164">
    <property type="component" value="Unassembled WGS sequence"/>
</dbReference>
<keyword evidence="2" id="KW-1133">Transmembrane helix</keyword>
<dbReference type="Pfam" id="PF18174">
    <property type="entry name" value="HU-CCDC81_bac_1"/>
    <property type="match status" value="1"/>
</dbReference>
<feature type="domain" description="CCDC81-like prokaryotic HU" evidence="3">
    <location>
        <begin position="2"/>
        <end position="58"/>
    </location>
</feature>
<organism evidence="5 6">
    <name type="scientific">Mariniphaga anaerophila</name>
    <dbReference type="NCBI Taxonomy" id="1484053"/>
    <lineage>
        <taxon>Bacteria</taxon>
        <taxon>Pseudomonadati</taxon>
        <taxon>Bacteroidota</taxon>
        <taxon>Bacteroidia</taxon>
        <taxon>Marinilabiliales</taxon>
        <taxon>Prolixibacteraceae</taxon>
        <taxon>Mariniphaga</taxon>
    </lineage>
</organism>
<proteinExistence type="predicted"/>
<evidence type="ECO:0000259" key="3">
    <source>
        <dbReference type="Pfam" id="PF18174"/>
    </source>
</evidence>
<dbReference type="SUPFAM" id="SSF110997">
    <property type="entry name" value="Sporulation related repeat"/>
    <property type="match status" value="1"/>
</dbReference>
<keyword evidence="2" id="KW-0812">Transmembrane</keyword>
<dbReference type="InterPro" id="IPR036680">
    <property type="entry name" value="SPOR-like_sf"/>
</dbReference>
<dbReference type="STRING" id="1484053.SAMN05444274_106213"/>
<sequence length="336" mass="37687">MKLGKYIQHLLLENETVIVPGFGAFISEYKPARIDKKSGEMTPPSKAIYFDSKIKNNDGLLADEIAADEQISESEALQKIGEELEEIYYHLDKGDKVTIENTGTIFYNENREIQFTSSEKENLLLDAFGLDVTSTKEEPEEVDEEVSAPVITAENDEEAEPDENPMAAFRQAEPQPEEPTQKKKRGWLWFLLILIPVAAAGFFILKKERQEPPKLVEIIVESPAQQEEPPVLATDSVATPAIDSVKTEPGTMDSLNFVKIDSSKFYLVGGSFVEAKNAEEYFQHMKAKGFEPFFLGKRGNFFLVGLETYNNETEAYGAQYNFLDKHPGSGVWVLAP</sequence>